<evidence type="ECO:0000256" key="1">
    <source>
        <dbReference type="ARBA" id="ARBA00004990"/>
    </source>
</evidence>
<reference evidence="11" key="1">
    <citation type="submission" date="2016-07" db="EMBL/GenBank/DDBJ databases">
        <title>Frankia sp. NRRL B-16219 Genome sequencing.</title>
        <authorList>
            <person name="Ghodhbane-Gtari F."/>
            <person name="Swanson E."/>
            <person name="Gueddou A."/>
            <person name="Louati M."/>
            <person name="Nouioui I."/>
            <person name="Hezbri K."/>
            <person name="Abebe-Akele F."/>
            <person name="Simpson S."/>
            <person name="Morris K."/>
            <person name="Thomas K."/>
            <person name="Gtari M."/>
            <person name="Tisa L.S."/>
        </authorList>
    </citation>
    <scope>NUCLEOTIDE SEQUENCE [LARGE SCALE GENOMIC DNA]</scope>
    <source>
        <strain evidence="11">NRRL B-16219</strain>
    </source>
</reference>
<feature type="compositionally biased region" description="Low complexity" evidence="9">
    <location>
        <begin position="11"/>
        <end position="32"/>
    </location>
</feature>
<dbReference type="InterPro" id="IPR014729">
    <property type="entry name" value="Rossmann-like_a/b/a_fold"/>
</dbReference>
<dbReference type="PANTHER" id="PTHR21299:SF1">
    <property type="entry name" value="PANTOATE--BETA-ALANINE LIGASE"/>
    <property type="match status" value="1"/>
</dbReference>
<dbReference type="Proteomes" id="UP000179769">
    <property type="component" value="Unassembled WGS sequence"/>
</dbReference>
<feature type="region of interest" description="Disordered" evidence="9">
    <location>
        <begin position="334"/>
        <end position="360"/>
    </location>
</feature>
<evidence type="ECO:0000256" key="5">
    <source>
        <dbReference type="ARBA" id="ARBA00022741"/>
    </source>
</evidence>
<accession>A0A1S1R2J8</accession>
<comment type="catalytic activity">
    <reaction evidence="7 8">
        <text>(R)-pantoate + beta-alanine + ATP = (R)-pantothenate + AMP + diphosphate + H(+)</text>
        <dbReference type="Rhea" id="RHEA:10912"/>
        <dbReference type="ChEBI" id="CHEBI:15378"/>
        <dbReference type="ChEBI" id="CHEBI:15980"/>
        <dbReference type="ChEBI" id="CHEBI:29032"/>
        <dbReference type="ChEBI" id="CHEBI:30616"/>
        <dbReference type="ChEBI" id="CHEBI:33019"/>
        <dbReference type="ChEBI" id="CHEBI:57966"/>
        <dbReference type="ChEBI" id="CHEBI:456215"/>
        <dbReference type="EC" id="6.3.2.1"/>
    </reaction>
</comment>
<comment type="pathway">
    <text evidence="1 8">Cofactor biosynthesis; (R)-pantothenate biosynthesis; (R)-pantothenate from (R)-pantoate and beta-alanine: step 1/1.</text>
</comment>
<gene>
    <name evidence="8" type="primary">panC</name>
    <name evidence="10" type="ORF">BBK14_12925</name>
</gene>
<comment type="subcellular location">
    <subcellularLocation>
        <location evidence="8">Cytoplasm</location>
    </subcellularLocation>
</comment>
<evidence type="ECO:0000313" key="10">
    <source>
        <dbReference type="EMBL" id="OHV40106.1"/>
    </source>
</evidence>
<feature type="compositionally biased region" description="Basic and acidic residues" evidence="9">
    <location>
        <begin position="340"/>
        <end position="360"/>
    </location>
</feature>
<dbReference type="InterPro" id="IPR003721">
    <property type="entry name" value="Pantoate_ligase"/>
</dbReference>
<evidence type="ECO:0000256" key="4">
    <source>
        <dbReference type="ARBA" id="ARBA00022655"/>
    </source>
</evidence>
<keyword evidence="6 8" id="KW-0067">ATP-binding</keyword>
<feature type="binding site" evidence="8">
    <location>
        <begin position="86"/>
        <end position="93"/>
    </location>
    <ligand>
        <name>ATP</name>
        <dbReference type="ChEBI" id="CHEBI:30616"/>
    </ligand>
</feature>
<dbReference type="EMBL" id="MAXA01000080">
    <property type="protein sequence ID" value="OHV40106.1"/>
    <property type="molecule type" value="Genomic_DNA"/>
</dbReference>
<dbReference type="SUPFAM" id="SSF52374">
    <property type="entry name" value="Nucleotidylyl transferase"/>
    <property type="match status" value="1"/>
</dbReference>
<dbReference type="InterPro" id="IPR042176">
    <property type="entry name" value="Pantoate_ligase_C"/>
</dbReference>
<comment type="function">
    <text evidence="8">Catalyzes the condensation of pantoate with beta-alanine in an ATP-dependent reaction via a pantoyl-adenylate intermediate.</text>
</comment>
<feature type="binding site" evidence="8">
    <location>
        <begin position="201"/>
        <end position="204"/>
    </location>
    <ligand>
        <name>ATP</name>
        <dbReference type="ChEBI" id="CHEBI:30616"/>
    </ligand>
</feature>
<feature type="binding site" evidence="8">
    <location>
        <position position="207"/>
    </location>
    <ligand>
        <name>(R)-pantoate</name>
        <dbReference type="ChEBI" id="CHEBI:15980"/>
    </ligand>
</feature>
<evidence type="ECO:0000256" key="2">
    <source>
        <dbReference type="ARBA" id="ARBA00009256"/>
    </source>
</evidence>
<feature type="binding site" evidence="8">
    <location>
        <position position="117"/>
    </location>
    <ligand>
        <name>beta-alanine</name>
        <dbReference type="ChEBI" id="CHEBI:57966"/>
    </ligand>
</feature>
<dbReference type="HAMAP" id="MF_00158">
    <property type="entry name" value="PanC"/>
    <property type="match status" value="1"/>
</dbReference>
<keyword evidence="8" id="KW-0963">Cytoplasm</keyword>
<dbReference type="RefSeq" id="WP_071060813.1">
    <property type="nucleotide sequence ID" value="NZ_MAXA01000080.1"/>
</dbReference>
<evidence type="ECO:0000256" key="9">
    <source>
        <dbReference type="SAM" id="MobiDB-lite"/>
    </source>
</evidence>
<dbReference type="GO" id="GO:0004592">
    <property type="term" value="F:pantoate-beta-alanine ligase activity"/>
    <property type="evidence" value="ECO:0007669"/>
    <property type="project" value="UniProtKB-UniRule"/>
</dbReference>
<keyword evidence="5 8" id="KW-0547">Nucleotide-binding</keyword>
<dbReference type="GO" id="GO:0015940">
    <property type="term" value="P:pantothenate biosynthetic process"/>
    <property type="evidence" value="ECO:0007669"/>
    <property type="project" value="UniProtKB-UniRule"/>
</dbReference>
<feature type="binding site" evidence="8">
    <location>
        <position position="230"/>
    </location>
    <ligand>
        <name>ATP</name>
        <dbReference type="ChEBI" id="CHEBI:30616"/>
    </ligand>
</feature>
<dbReference type="CDD" id="cd00560">
    <property type="entry name" value="PanC"/>
    <property type="match status" value="1"/>
</dbReference>
<evidence type="ECO:0000256" key="8">
    <source>
        <dbReference type="HAMAP-Rule" id="MF_00158"/>
    </source>
</evidence>
<keyword evidence="11" id="KW-1185">Reference proteome</keyword>
<comment type="subunit">
    <text evidence="8">Homodimer.</text>
</comment>
<proteinExistence type="inferred from homology"/>
<dbReference type="Gene3D" id="3.30.1300.10">
    <property type="entry name" value="Pantoate-beta-alanine ligase, C-terminal domain"/>
    <property type="match status" value="1"/>
</dbReference>
<feature type="region of interest" description="Disordered" evidence="9">
    <location>
        <begin position="1"/>
        <end position="49"/>
    </location>
</feature>
<dbReference type="AlphaFoldDB" id="A0A1S1R2J8"/>
<dbReference type="InterPro" id="IPR004821">
    <property type="entry name" value="Cyt_trans-like"/>
</dbReference>
<dbReference type="NCBIfam" id="TIGR00125">
    <property type="entry name" value="cyt_tran_rel"/>
    <property type="match status" value="1"/>
</dbReference>
<keyword evidence="4 8" id="KW-0566">Pantothenate biosynthesis</keyword>
<comment type="miscellaneous">
    <text evidence="8">The reaction proceeds by a bi uni uni bi ping pong mechanism.</text>
</comment>
<comment type="similarity">
    <text evidence="2 8">Belongs to the pantothenate synthetase family.</text>
</comment>
<dbReference type="Pfam" id="PF02569">
    <property type="entry name" value="Pantoate_ligase"/>
    <property type="match status" value="1"/>
</dbReference>
<dbReference type="OrthoDB" id="9773087at2"/>
<sequence length="360" mass="36759">MPAQSPARPISGPAAPTSLPSPAAPTSPSASAGPGGGTTASGSPIRTGRPTVARTRAELAALLSEPAASPVGNGPARGVRAVVMTMGALHRGHAELIRAARRRADQVVVTIFVNPLQFGPGEDLDRYPRAFEADLDLCAREGVDAVYAPAQVHDPAPLVTLSAGPLGDVLEGASRPGHFDGMLTLVGTMLHLVRPDVAFFGRKDAQQLVCIRRMVADLAFPVEIVGVPTVRDTDGLALSSRNAYLGPEQRRSALALSRALSAGTGQAGAGAAAVLSAARSVLAAEPGVGVDYLTLADPSDLGPVEVGPALLLVAARVGNTRLIDNVELVLTGAGPAPVDDEARSKDHNEARNDAGKGKEV</sequence>
<protein>
    <recommendedName>
        <fullName evidence="8">Pantothenate synthetase</fullName>
        <shortName evidence="8">PS</shortName>
        <ecNumber evidence="8">6.3.2.1</ecNumber>
    </recommendedName>
    <alternativeName>
        <fullName evidence="8">Pantoate--beta-alanine ligase</fullName>
    </alternativeName>
    <alternativeName>
        <fullName evidence="8">Pantoate-activating enzyme</fullName>
    </alternativeName>
</protein>
<feature type="active site" description="Proton donor" evidence="8">
    <location>
        <position position="93"/>
    </location>
</feature>
<dbReference type="NCBIfam" id="TIGR00018">
    <property type="entry name" value="panC"/>
    <property type="match status" value="1"/>
</dbReference>
<dbReference type="GO" id="GO:0005524">
    <property type="term" value="F:ATP binding"/>
    <property type="evidence" value="ECO:0007669"/>
    <property type="project" value="UniProtKB-KW"/>
</dbReference>
<dbReference type="GO" id="GO:0005829">
    <property type="term" value="C:cytosol"/>
    <property type="evidence" value="ECO:0007669"/>
    <property type="project" value="TreeGrafter"/>
</dbReference>
<evidence type="ECO:0000256" key="6">
    <source>
        <dbReference type="ARBA" id="ARBA00022840"/>
    </source>
</evidence>
<dbReference type="UniPathway" id="UPA00028">
    <property type="reaction ID" value="UER00005"/>
</dbReference>
<comment type="caution">
    <text evidence="10">The sequence shown here is derived from an EMBL/GenBank/DDBJ whole genome shotgun (WGS) entry which is preliminary data.</text>
</comment>
<evidence type="ECO:0000313" key="11">
    <source>
        <dbReference type="Proteomes" id="UP000179769"/>
    </source>
</evidence>
<evidence type="ECO:0000256" key="7">
    <source>
        <dbReference type="ARBA" id="ARBA00048258"/>
    </source>
</evidence>
<organism evidence="10 11">
    <name type="scientific">Parafrankia soli</name>
    <dbReference type="NCBI Taxonomy" id="2599596"/>
    <lineage>
        <taxon>Bacteria</taxon>
        <taxon>Bacillati</taxon>
        <taxon>Actinomycetota</taxon>
        <taxon>Actinomycetes</taxon>
        <taxon>Frankiales</taxon>
        <taxon>Frankiaceae</taxon>
        <taxon>Parafrankia</taxon>
    </lineage>
</organism>
<keyword evidence="3 8" id="KW-0436">Ligase</keyword>
<dbReference type="EC" id="6.3.2.1" evidence="8"/>
<dbReference type="PANTHER" id="PTHR21299">
    <property type="entry name" value="CYTIDYLATE KINASE/PANTOATE-BETA-ALANINE LIGASE"/>
    <property type="match status" value="1"/>
</dbReference>
<name>A0A1S1R2J8_9ACTN</name>
<feature type="binding site" evidence="8">
    <location>
        <begin position="238"/>
        <end position="241"/>
    </location>
    <ligand>
        <name>ATP</name>
        <dbReference type="ChEBI" id="CHEBI:30616"/>
    </ligand>
</feature>
<dbReference type="Gene3D" id="3.40.50.620">
    <property type="entry name" value="HUPs"/>
    <property type="match status" value="1"/>
</dbReference>
<feature type="binding site" evidence="8">
    <location>
        <position position="117"/>
    </location>
    <ligand>
        <name>(R)-pantoate</name>
        <dbReference type="ChEBI" id="CHEBI:15980"/>
    </ligand>
</feature>
<evidence type="ECO:0000256" key="3">
    <source>
        <dbReference type="ARBA" id="ARBA00022598"/>
    </source>
</evidence>